<dbReference type="Proteomes" id="UP001527090">
    <property type="component" value="Unassembled WGS sequence"/>
</dbReference>
<evidence type="ECO:0000256" key="1">
    <source>
        <dbReference type="SAM" id="SignalP"/>
    </source>
</evidence>
<gene>
    <name evidence="2" type="ORF">M5X04_26700</name>
</gene>
<accession>A0ABT4EGN1</accession>
<evidence type="ECO:0000313" key="2">
    <source>
        <dbReference type="EMBL" id="MCY9532903.1"/>
    </source>
</evidence>
<dbReference type="RefSeq" id="WP_021253926.1">
    <property type="nucleotide sequence ID" value="NZ_JAMDLY010000023.1"/>
</dbReference>
<keyword evidence="3" id="KW-1185">Reference proteome</keyword>
<dbReference type="EMBL" id="JAMDLY010000023">
    <property type="protein sequence ID" value="MCY9532903.1"/>
    <property type="molecule type" value="Genomic_DNA"/>
</dbReference>
<feature type="chain" id="PRO_5046901401" evidence="1">
    <location>
        <begin position="27"/>
        <end position="103"/>
    </location>
</feature>
<organism evidence="2 3">
    <name type="scientific">Paenibacillus alvei</name>
    <name type="common">Bacillus alvei</name>
    <dbReference type="NCBI Taxonomy" id="44250"/>
    <lineage>
        <taxon>Bacteria</taxon>
        <taxon>Bacillati</taxon>
        <taxon>Bacillota</taxon>
        <taxon>Bacilli</taxon>
        <taxon>Bacillales</taxon>
        <taxon>Paenibacillaceae</taxon>
        <taxon>Paenibacillus</taxon>
    </lineage>
</organism>
<protein>
    <submittedName>
        <fullName evidence="2">Uncharacterized protein</fullName>
    </submittedName>
</protein>
<proteinExistence type="predicted"/>
<evidence type="ECO:0000313" key="3">
    <source>
        <dbReference type="Proteomes" id="UP001527090"/>
    </source>
</evidence>
<name>A0ABT4EGN1_PAEAL</name>
<comment type="caution">
    <text evidence="2">The sequence shown here is derived from an EMBL/GenBank/DDBJ whole genome shotgun (WGS) entry which is preliminary data.</text>
</comment>
<sequence length="103" mass="11272">MKKALIVIGTTAALLASVLAPTTGFAAAKSSAVKIAAEHVGAKMWVKDILSKDYYFGEKNVPKTYFYVRGEYAGTLDLVAIRYDGSKKLYGVYQGWLYKQGPK</sequence>
<feature type="signal peptide" evidence="1">
    <location>
        <begin position="1"/>
        <end position="26"/>
    </location>
</feature>
<reference evidence="2 3" key="1">
    <citation type="submission" date="2022-05" db="EMBL/GenBank/DDBJ databases">
        <title>Genome Sequencing of Bee-Associated Microbes.</title>
        <authorList>
            <person name="Dunlap C."/>
        </authorList>
    </citation>
    <scope>NUCLEOTIDE SEQUENCE [LARGE SCALE GENOMIC DNA]</scope>
    <source>
        <strain evidence="2 3">NRRL NRS-750</strain>
    </source>
</reference>
<keyword evidence="1" id="KW-0732">Signal</keyword>